<evidence type="ECO:0000256" key="1">
    <source>
        <dbReference type="ARBA" id="ARBA00022527"/>
    </source>
</evidence>
<comment type="caution">
    <text evidence="4">The sequence shown here is derived from an EMBL/GenBank/DDBJ whole genome shotgun (WGS) entry which is preliminary data.</text>
</comment>
<dbReference type="Pfam" id="PF14417">
    <property type="entry name" value="MEDS"/>
    <property type="match status" value="1"/>
</dbReference>
<dbReference type="InterPro" id="IPR025847">
    <property type="entry name" value="MEDS_domain"/>
</dbReference>
<evidence type="ECO:0000259" key="3">
    <source>
        <dbReference type="Pfam" id="PF14417"/>
    </source>
</evidence>
<reference evidence="4 5" key="1">
    <citation type="submission" date="2019-02" db="EMBL/GenBank/DDBJ databases">
        <title>Draft genome sequence of Amycolatopsis sp. 8-3EHSu isolated from roots of Suaeda maritima.</title>
        <authorList>
            <person name="Duangmal K."/>
            <person name="Chantavorakit T."/>
        </authorList>
    </citation>
    <scope>NUCLEOTIDE SEQUENCE [LARGE SCALE GENOMIC DNA]</scope>
    <source>
        <strain evidence="4 5">8-3EHSu</strain>
    </source>
</reference>
<dbReference type="PANTHER" id="PTHR35526:SF3">
    <property type="entry name" value="ANTI-SIGMA-F FACTOR RSBW"/>
    <property type="match status" value="1"/>
</dbReference>
<gene>
    <name evidence="4" type="ORF">EWH70_29585</name>
</gene>
<dbReference type="CDD" id="cd16936">
    <property type="entry name" value="HATPase_RsbW-like"/>
    <property type="match status" value="1"/>
</dbReference>
<evidence type="ECO:0000313" key="5">
    <source>
        <dbReference type="Proteomes" id="UP000292003"/>
    </source>
</evidence>
<dbReference type="Proteomes" id="UP000292003">
    <property type="component" value="Unassembled WGS sequence"/>
</dbReference>
<dbReference type="InterPro" id="IPR036890">
    <property type="entry name" value="HATPase_C_sf"/>
</dbReference>
<dbReference type="OrthoDB" id="4088450at2"/>
<dbReference type="InterPro" id="IPR003594">
    <property type="entry name" value="HATPase_dom"/>
</dbReference>
<dbReference type="InterPro" id="IPR050267">
    <property type="entry name" value="Anti-sigma-factor_SerPK"/>
</dbReference>
<dbReference type="NCBIfam" id="NF041045">
    <property type="entry name" value="RsbA_anti_sig"/>
    <property type="match status" value="1"/>
</dbReference>
<keyword evidence="1" id="KW-0723">Serine/threonine-protein kinase</keyword>
<organism evidence="4 5">
    <name type="scientific">Amycolatopsis suaedae</name>
    <dbReference type="NCBI Taxonomy" id="2510978"/>
    <lineage>
        <taxon>Bacteria</taxon>
        <taxon>Bacillati</taxon>
        <taxon>Actinomycetota</taxon>
        <taxon>Actinomycetes</taxon>
        <taxon>Pseudonocardiales</taxon>
        <taxon>Pseudonocardiaceae</taxon>
        <taxon>Amycolatopsis</taxon>
    </lineage>
</organism>
<dbReference type="InterPro" id="IPR047718">
    <property type="entry name" value="RsbA-like_anti_sig"/>
</dbReference>
<proteinExistence type="predicted"/>
<feature type="domain" description="Histidine kinase/HSP90-like ATPase" evidence="2">
    <location>
        <begin position="200"/>
        <end position="307"/>
    </location>
</feature>
<dbReference type="SUPFAM" id="SSF55874">
    <property type="entry name" value="ATPase domain of HSP90 chaperone/DNA topoisomerase II/histidine kinase"/>
    <property type="match status" value="1"/>
</dbReference>
<dbReference type="AlphaFoldDB" id="A0A4Q7J0V6"/>
<sequence>MATVAPVPSRFEHRALLYADDRDYVAGAVPFVLDGLDAGTPVAVAVPGSRLKLLRTALERSAEAVTWIDLAEVGANPGRILPEVLLAFADANPGPVRIVDETVWPGRTDLEYPACAQHEALVNTAFAGLPAAILCLYDTAGLPREWIAESAATHPELTAGGRRWGSDRYAPDAVVAGHNGPLAEPGGPVVLDTGFGEDGLVTTRRAAAAVGGELGLSVDRGADLQLIADELCTNSVRHGGGRGRLRMWADGDLVACEVTDAGTMTDPLAGRVPVPATNPGGRGLLMVHWLADLVRTRTAPGDNVVRVYLRRQFAP</sequence>
<accession>A0A4Q7J0V6</accession>
<keyword evidence="5" id="KW-1185">Reference proteome</keyword>
<evidence type="ECO:0000313" key="4">
    <source>
        <dbReference type="EMBL" id="RZQ60449.1"/>
    </source>
</evidence>
<dbReference type="PANTHER" id="PTHR35526">
    <property type="entry name" value="ANTI-SIGMA-F FACTOR RSBW-RELATED"/>
    <property type="match status" value="1"/>
</dbReference>
<dbReference type="Pfam" id="PF13581">
    <property type="entry name" value="HATPase_c_2"/>
    <property type="match status" value="1"/>
</dbReference>
<dbReference type="Gene3D" id="3.30.565.10">
    <property type="entry name" value="Histidine kinase-like ATPase, C-terminal domain"/>
    <property type="match status" value="1"/>
</dbReference>
<feature type="domain" description="MEDS" evidence="3">
    <location>
        <begin position="13"/>
        <end position="155"/>
    </location>
</feature>
<name>A0A4Q7J0V6_9PSEU</name>
<protein>
    <submittedName>
        <fullName evidence="4">Sensor histidine kinase</fullName>
    </submittedName>
</protein>
<evidence type="ECO:0000259" key="2">
    <source>
        <dbReference type="Pfam" id="PF13581"/>
    </source>
</evidence>
<keyword evidence="4" id="KW-0418">Kinase</keyword>
<dbReference type="GO" id="GO:0004674">
    <property type="term" value="F:protein serine/threonine kinase activity"/>
    <property type="evidence" value="ECO:0007669"/>
    <property type="project" value="UniProtKB-KW"/>
</dbReference>
<keyword evidence="4" id="KW-0808">Transferase</keyword>
<dbReference type="EMBL" id="SFCC01000017">
    <property type="protein sequence ID" value="RZQ60449.1"/>
    <property type="molecule type" value="Genomic_DNA"/>
</dbReference>